<evidence type="ECO:0000256" key="2">
    <source>
        <dbReference type="ARBA" id="ARBA00023125"/>
    </source>
</evidence>
<dbReference type="PANTHER" id="PTHR30349:SF64">
    <property type="entry name" value="PROPHAGE INTEGRASE INTD-RELATED"/>
    <property type="match status" value="1"/>
</dbReference>
<dbReference type="InterPro" id="IPR010998">
    <property type="entry name" value="Integrase_recombinase_N"/>
</dbReference>
<dbReference type="Gene3D" id="1.10.150.130">
    <property type="match status" value="1"/>
</dbReference>
<sequence>MDCKTITLRTRVLKHGMLGFYLDFYPGYRDRETMKVYRHKSIDIQIYAEPKNQREKNFNAQMTEKAEAIRCRIYASVVNDKYDFFDKDRFKGDFLAYYKKQLSKHDPKWEFVYLHFCNYVKGKCTFEDITLELCNGFREYLLKAKQLRRKAKVSKNSASGYWSTFRGFLKILYRNKLIKENLNDFLDKIETDDVIKDYLSVEELYALAETPCEIPVLKTASLFSCLTSLRRSDIIALRWEDIVDYSAGGKCVHIITQKNKSEDIIPIGEEALELIGYDPEKRGVVFKGLKVSWTQFPMKKWISSAGIRKNITFHSYRRTFATLQAAAGTDPNTIRSMMAHKSITTTQRYVKVVDKNKLEANSKITLRRPAKKAK</sequence>
<dbReference type="Proteomes" id="UP001060104">
    <property type="component" value="Chromosome"/>
</dbReference>
<dbReference type="Proteomes" id="UP000095606">
    <property type="component" value="Unassembled WGS sequence"/>
</dbReference>
<reference evidence="6" key="2">
    <citation type="submission" date="2022-08" db="EMBL/GenBank/DDBJ databases">
        <title>Genome Sequencing of Bacteroides fragilis Group Isolates with Nanopore Technology.</title>
        <authorList>
            <person name="Tisza M.J."/>
            <person name="Smith D."/>
            <person name="Dekker J.P."/>
        </authorList>
    </citation>
    <scope>NUCLEOTIDE SEQUENCE</scope>
    <source>
        <strain evidence="6">BFG-527</strain>
    </source>
</reference>
<dbReference type="GO" id="GO:0003677">
    <property type="term" value="F:DNA binding"/>
    <property type="evidence" value="ECO:0007669"/>
    <property type="project" value="UniProtKB-KW"/>
</dbReference>
<dbReference type="GO" id="GO:0015074">
    <property type="term" value="P:DNA integration"/>
    <property type="evidence" value="ECO:0007669"/>
    <property type="project" value="InterPro"/>
</dbReference>
<evidence type="ECO:0000313" key="8">
    <source>
        <dbReference type="Proteomes" id="UP001060104"/>
    </source>
</evidence>
<accession>A0A3E5G3Q5</accession>
<dbReference type="EMBL" id="CZAE01000030">
    <property type="protein sequence ID" value="CUQ19980.1"/>
    <property type="molecule type" value="Genomic_DNA"/>
</dbReference>
<dbReference type="PANTHER" id="PTHR30349">
    <property type="entry name" value="PHAGE INTEGRASE-RELATED"/>
    <property type="match status" value="1"/>
</dbReference>
<dbReference type="PROSITE" id="PS51898">
    <property type="entry name" value="TYR_RECOMBINASE"/>
    <property type="match status" value="1"/>
</dbReference>
<feature type="domain" description="Tyr recombinase" evidence="4">
    <location>
        <begin position="194"/>
        <end position="363"/>
    </location>
</feature>
<dbReference type="GeneID" id="69589320"/>
<dbReference type="RefSeq" id="WP_081030953.1">
    <property type="nucleotide sequence ID" value="NZ_CABMFH010000031.1"/>
</dbReference>
<dbReference type="Gene3D" id="1.10.443.10">
    <property type="entry name" value="Intergrase catalytic core"/>
    <property type="match status" value="1"/>
</dbReference>
<dbReference type="InterPro" id="IPR013762">
    <property type="entry name" value="Integrase-like_cat_sf"/>
</dbReference>
<keyword evidence="8" id="KW-1185">Reference proteome</keyword>
<keyword evidence="3" id="KW-0233">DNA recombination</keyword>
<evidence type="ECO:0000259" key="4">
    <source>
        <dbReference type="PROSITE" id="PS51898"/>
    </source>
</evidence>
<dbReference type="Pfam" id="PF13102">
    <property type="entry name" value="Phage_int_SAM_5"/>
    <property type="match status" value="1"/>
</dbReference>
<comment type="similarity">
    <text evidence="1">Belongs to the 'phage' integrase family.</text>
</comment>
<dbReference type="AlphaFoldDB" id="A0A3E5G3Q5"/>
<dbReference type="EMBL" id="CP103141">
    <property type="protein sequence ID" value="UVQ77140.1"/>
    <property type="molecule type" value="Genomic_DNA"/>
</dbReference>
<evidence type="ECO:0000256" key="1">
    <source>
        <dbReference type="ARBA" id="ARBA00008857"/>
    </source>
</evidence>
<evidence type="ECO:0000313" key="7">
    <source>
        <dbReference type="Proteomes" id="UP000095606"/>
    </source>
</evidence>
<reference evidence="5 7" key="1">
    <citation type="submission" date="2015-09" db="EMBL/GenBank/DDBJ databases">
        <authorList>
            <consortium name="Pathogen Informatics"/>
        </authorList>
    </citation>
    <scope>NUCLEOTIDE SEQUENCE [LARGE SCALE GENOMIC DNA]</scope>
    <source>
        <strain evidence="5 7">2789STDY5834846</strain>
    </source>
</reference>
<accession>A0A174UJS6</accession>
<dbReference type="SUPFAM" id="SSF56349">
    <property type="entry name" value="DNA breaking-rejoining enzymes"/>
    <property type="match status" value="1"/>
</dbReference>
<dbReference type="InterPro" id="IPR002104">
    <property type="entry name" value="Integrase_catalytic"/>
</dbReference>
<protein>
    <submittedName>
        <fullName evidence="5 6">Integrase</fullName>
    </submittedName>
</protein>
<organism evidence="5 7">
    <name type="scientific">Bacteroides faecis</name>
    <dbReference type="NCBI Taxonomy" id="674529"/>
    <lineage>
        <taxon>Bacteria</taxon>
        <taxon>Pseudomonadati</taxon>
        <taxon>Bacteroidota</taxon>
        <taxon>Bacteroidia</taxon>
        <taxon>Bacteroidales</taxon>
        <taxon>Bacteroidaceae</taxon>
        <taxon>Bacteroides</taxon>
    </lineage>
</organism>
<evidence type="ECO:0000256" key="3">
    <source>
        <dbReference type="ARBA" id="ARBA00023172"/>
    </source>
</evidence>
<gene>
    <name evidence="5" type="primary">xerD_6</name>
    <name evidence="5" type="ORF">ERS852461_04536</name>
    <name evidence="6" type="ORF">NXY30_12565</name>
</gene>
<dbReference type="Pfam" id="PF00589">
    <property type="entry name" value="Phage_integrase"/>
    <property type="match status" value="1"/>
</dbReference>
<name>A0A3E5G3Q5_9BACE</name>
<evidence type="ECO:0000313" key="5">
    <source>
        <dbReference type="EMBL" id="CUQ19980.1"/>
    </source>
</evidence>
<evidence type="ECO:0000313" key="6">
    <source>
        <dbReference type="EMBL" id="UVQ77140.1"/>
    </source>
</evidence>
<dbReference type="CDD" id="cd01185">
    <property type="entry name" value="INTN1_C_like"/>
    <property type="match status" value="1"/>
</dbReference>
<dbReference type="InterPro" id="IPR011010">
    <property type="entry name" value="DNA_brk_join_enz"/>
</dbReference>
<dbReference type="GO" id="GO:0006310">
    <property type="term" value="P:DNA recombination"/>
    <property type="evidence" value="ECO:0007669"/>
    <property type="project" value="UniProtKB-KW"/>
</dbReference>
<dbReference type="InterPro" id="IPR050090">
    <property type="entry name" value="Tyrosine_recombinase_XerCD"/>
</dbReference>
<proteinExistence type="inferred from homology"/>
<keyword evidence="2" id="KW-0238">DNA-binding</keyword>
<dbReference type="InterPro" id="IPR025269">
    <property type="entry name" value="SAM-like_dom"/>
</dbReference>